<dbReference type="Proteomes" id="UP000186817">
    <property type="component" value="Unassembled WGS sequence"/>
</dbReference>
<evidence type="ECO:0000313" key="4">
    <source>
        <dbReference type="Proteomes" id="UP000186817"/>
    </source>
</evidence>
<keyword evidence="1" id="KW-1133">Transmembrane helix</keyword>
<keyword evidence="1" id="KW-0812">Transmembrane</keyword>
<keyword evidence="2" id="KW-0732">Signal</keyword>
<feature type="signal peptide" evidence="2">
    <location>
        <begin position="1"/>
        <end position="25"/>
    </location>
</feature>
<accession>A0A1Q9DZN8</accession>
<dbReference type="EMBL" id="LSRX01000323">
    <property type="protein sequence ID" value="OLQ00599.1"/>
    <property type="molecule type" value="Genomic_DNA"/>
</dbReference>
<feature type="transmembrane region" description="Helical" evidence="1">
    <location>
        <begin position="743"/>
        <end position="764"/>
    </location>
</feature>
<gene>
    <name evidence="3" type="ORF">AK812_SmicGene16736</name>
</gene>
<keyword evidence="4" id="KW-1185">Reference proteome</keyword>
<proteinExistence type="predicted"/>
<evidence type="ECO:0008006" key="5">
    <source>
        <dbReference type="Google" id="ProtNLM"/>
    </source>
</evidence>
<feature type="transmembrane region" description="Helical" evidence="1">
    <location>
        <begin position="844"/>
        <end position="862"/>
    </location>
</feature>
<evidence type="ECO:0000313" key="3">
    <source>
        <dbReference type="EMBL" id="OLQ00599.1"/>
    </source>
</evidence>
<evidence type="ECO:0000256" key="1">
    <source>
        <dbReference type="SAM" id="Phobius"/>
    </source>
</evidence>
<protein>
    <recommendedName>
        <fullName evidence="5">Transmembrane protein</fullName>
    </recommendedName>
</protein>
<name>A0A1Q9DZN8_SYMMI</name>
<feature type="transmembrane region" description="Helical" evidence="1">
    <location>
        <begin position="819"/>
        <end position="838"/>
    </location>
</feature>
<evidence type="ECO:0000256" key="2">
    <source>
        <dbReference type="SAM" id="SignalP"/>
    </source>
</evidence>
<feature type="transmembrane region" description="Helical" evidence="1">
    <location>
        <begin position="581"/>
        <end position="604"/>
    </location>
</feature>
<organism evidence="3 4">
    <name type="scientific">Symbiodinium microadriaticum</name>
    <name type="common">Dinoflagellate</name>
    <name type="synonym">Zooxanthella microadriatica</name>
    <dbReference type="NCBI Taxonomy" id="2951"/>
    <lineage>
        <taxon>Eukaryota</taxon>
        <taxon>Sar</taxon>
        <taxon>Alveolata</taxon>
        <taxon>Dinophyceae</taxon>
        <taxon>Suessiales</taxon>
        <taxon>Symbiodiniaceae</taxon>
        <taxon>Symbiodinium</taxon>
    </lineage>
</organism>
<keyword evidence="1" id="KW-0472">Membrane</keyword>
<reference evidence="3 4" key="1">
    <citation type="submission" date="2016-02" db="EMBL/GenBank/DDBJ databases">
        <title>Genome analysis of coral dinoflagellate symbionts highlights evolutionary adaptations to a symbiotic lifestyle.</title>
        <authorList>
            <person name="Aranda M."/>
            <person name="Li Y."/>
            <person name="Liew Y.J."/>
            <person name="Baumgarten S."/>
            <person name="Simakov O."/>
            <person name="Wilson M."/>
            <person name="Piel J."/>
            <person name="Ashoor H."/>
            <person name="Bougouffa S."/>
            <person name="Bajic V.B."/>
            <person name="Ryu T."/>
            <person name="Ravasi T."/>
            <person name="Bayer T."/>
            <person name="Micklem G."/>
            <person name="Kim H."/>
            <person name="Bhak J."/>
            <person name="Lajeunesse T.C."/>
            <person name="Voolstra C.R."/>
        </authorList>
    </citation>
    <scope>NUCLEOTIDE SEQUENCE [LARGE SCALE GENOMIC DNA]</scope>
    <source>
        <strain evidence="3 4">CCMP2467</strain>
    </source>
</reference>
<comment type="caution">
    <text evidence="3">The sequence shown here is derived from an EMBL/GenBank/DDBJ whole genome shotgun (WGS) entry which is preliminary data.</text>
</comment>
<feature type="chain" id="PRO_5012389899" description="Transmembrane protein" evidence="2">
    <location>
        <begin position="26"/>
        <end position="1192"/>
    </location>
</feature>
<dbReference type="AlphaFoldDB" id="A0A1Q9DZN8"/>
<sequence length="1192" mass="131929">MLAFSGLRNALVICIAAVLSGFFQGLRDDVARYIDFNLVGFEAVGTQNTANALIRDLEITAGNTVAWVKKHVRALKSFLWEWIRCLASYNTQQNPLFTTPVRTGQSLLAGTDTEVTICCRQLRIGAGDGGFFRLGPVFTPRGPLSALFAWMLGQGYTISGPTSLDTLTSINEEPILNSPEIDPGLQWEFLRDWMFFESRALWDAMEGKLTFFIREGRAWALDGLFEASAAPAFYSSFGFQSNSKLTVPLSRLMYSNNMPNQMSSVMFHFSTNRPDQLSICAETQAVRPLGLHLTASAGASPCQENEIELHVVRYLVQVELTAEASVGMGDKTFRRSQLAFDPAEPRLAANVSFTLEPTIVFYQGVDSLRMSPTEPMLCPQFSALSISGADAFRIENQAASWTQEDSMLVFTVAENEIISNAMPFRVSIGRDSVFRLPDKLSENDGILRIEGKGALIDLEPIKKIPKVGTDKFVIESIVEFEPEVAARVAHAKDSQWILSGSVPEVGTDGALPLQNMQSSCGRGVQGAARSGTVKISGANGPLFRNEERVRFFIERDQAGIPERPFQFSTRVSQEGKLFASWLHLPLYGCGALGWFCMLTTVLRIMESSGFRLPATPLLPNDPSLTIRAIGNVVIFEVPMRILWVLSFLRLRPPQDNDIIIFLPCSKRMGTALSSTHAQQCRDLVLAAASKRHLQRRVIAEPCEVPDQRIVAASKIDFDGSKSAKVAVLAMLRPGGPRYRRTRWLRILALCFMTFQVRGFVLGALSRGATRSVGLQAADSDKNFNKQKFLRRPEFDPLSLQDFRREALLQYSNTNQSEPLRILIFLFVTICGLFSPTFFPSNVCVCVFVAAATVTLASGFLFLRERGKRTAQLVRLEREYLCVCVSVELSALRDQYRLVALFGSFDQLVEALRAALPYRRRFEQSRVLVLAVSATLEDSDKVAFAAFGSEALLRQALAEDKNSSGDCLWDEKDDAELTTAIQVDGQTGSTNLSLWEVVLAPENRPELRTASSDCVSLSKTSSITTCIEFPVLGPTLLATQTWTRNDASAPWRLQSHRSIPYAMQIEVIPAFTMMDLRIEESQDTSLTIQSVNNIQQGPPTPAEEPIKTSPMVGNGPFAGYPAELGKDTCSACTSTRCGCDARVDEVFPMSILGFNLQQEDMWLLPVQHCFGKALAKTFVLMVTISHFAVNRKI</sequence>
<dbReference type="OrthoDB" id="437519at2759"/>